<evidence type="ECO:0000256" key="3">
    <source>
        <dbReference type="ARBA" id="ARBA00022723"/>
    </source>
</evidence>
<evidence type="ECO:0000313" key="14">
    <source>
        <dbReference type="EMBL" id="CAH4035181.1"/>
    </source>
</evidence>
<dbReference type="Pfam" id="PF04181">
    <property type="entry name" value="RPAP2_Rtr1"/>
    <property type="match status" value="1"/>
</dbReference>
<comment type="function">
    <text evidence="12">Putative RNA polymerase II subunit B1 C-terminal domain (CTD) phosphatase involved in RNA polymerase II transcription regulation.</text>
</comment>
<organism evidence="14 15">
    <name type="scientific">Pieris brassicae</name>
    <name type="common">White butterfly</name>
    <name type="synonym">Large white butterfly</name>
    <dbReference type="NCBI Taxonomy" id="7116"/>
    <lineage>
        <taxon>Eukaryota</taxon>
        <taxon>Metazoa</taxon>
        <taxon>Ecdysozoa</taxon>
        <taxon>Arthropoda</taxon>
        <taxon>Hexapoda</taxon>
        <taxon>Insecta</taxon>
        <taxon>Pterygota</taxon>
        <taxon>Neoptera</taxon>
        <taxon>Endopterygota</taxon>
        <taxon>Lepidoptera</taxon>
        <taxon>Glossata</taxon>
        <taxon>Ditrysia</taxon>
        <taxon>Papilionoidea</taxon>
        <taxon>Pieridae</taxon>
        <taxon>Pierinae</taxon>
        <taxon>Pieris</taxon>
    </lineage>
</organism>
<accession>A0A9P0TMX1</accession>
<evidence type="ECO:0000256" key="6">
    <source>
        <dbReference type="ARBA" id="ARBA00022833"/>
    </source>
</evidence>
<evidence type="ECO:0000256" key="9">
    <source>
        <dbReference type="ARBA" id="ARBA00047761"/>
    </source>
</evidence>
<feature type="domain" description="RTR1-type" evidence="13">
    <location>
        <begin position="52"/>
        <end position="137"/>
    </location>
</feature>
<dbReference type="GO" id="GO:0008270">
    <property type="term" value="F:zinc ion binding"/>
    <property type="evidence" value="ECO:0007669"/>
    <property type="project" value="UniProtKB-KW"/>
</dbReference>
<keyword evidence="7 12" id="KW-0904">Protein phosphatase</keyword>
<dbReference type="EC" id="3.1.3.16" evidence="12"/>
<evidence type="ECO:0000256" key="2">
    <source>
        <dbReference type="ARBA" id="ARBA00005676"/>
    </source>
</evidence>
<proteinExistence type="inferred from homology"/>
<dbReference type="GO" id="GO:0008420">
    <property type="term" value="F:RNA polymerase II CTD heptapeptide repeat phosphatase activity"/>
    <property type="evidence" value="ECO:0007669"/>
    <property type="project" value="UniProtKB-UniRule"/>
</dbReference>
<evidence type="ECO:0000256" key="8">
    <source>
        <dbReference type="ARBA" id="ARBA00023242"/>
    </source>
</evidence>
<evidence type="ECO:0000256" key="1">
    <source>
        <dbReference type="ARBA" id="ARBA00004123"/>
    </source>
</evidence>
<evidence type="ECO:0000256" key="11">
    <source>
        <dbReference type="PROSITE-ProRule" id="PRU00812"/>
    </source>
</evidence>
<evidence type="ECO:0000259" key="13">
    <source>
        <dbReference type="PROSITE" id="PS51479"/>
    </source>
</evidence>
<dbReference type="EMBL" id="CALOZG010000042">
    <property type="protein sequence ID" value="CAH4035181.1"/>
    <property type="molecule type" value="Genomic_DNA"/>
</dbReference>
<comment type="caution">
    <text evidence="14">The sequence shown here is derived from an EMBL/GenBank/DDBJ whole genome shotgun (WGS) entry which is preliminary data.</text>
</comment>
<evidence type="ECO:0000256" key="5">
    <source>
        <dbReference type="ARBA" id="ARBA00022801"/>
    </source>
</evidence>
<evidence type="ECO:0000256" key="7">
    <source>
        <dbReference type="ARBA" id="ARBA00022912"/>
    </source>
</evidence>
<comment type="subcellular location">
    <subcellularLocation>
        <location evidence="1 12">Nucleus</location>
    </subcellularLocation>
</comment>
<sequence>MNATRKKVTKIEELSKEQIRQSIIKKRECNAKAQKIVESLLEKCINEAYLLKCLPDINQSHFEDVIEERAIVHLCGFPLCQKAISPKEIPKQKYRISMKTNKVYDITSRKSFCSNTCYKSAMYIKKQMLTSPLWFRQYEEVPKFYILPDDTISSLGQEIDLKLIEHIDLNSESKPFTSIDEFTTASLSEFQNKDKNNTDDFKECMSANPIKKPIGKKCDTSKWKFNVLENKIDPLPNNLLDIKDLNIDIQLPSTTNMIDKNKKLPVPNPLNIVGEIIEKPEKKIDPILINVPTELRKEKLKPLENKAFSKKQLSVTAITIEVEKCLAEWFTLDSLLFLFGEEKVKILVEDKGEYIKEYLKNQAQSIFHKSNLYDQYQALCRKLNVLELEDKKYDAQIFTKEMKPLPDYRILKEESKNLQLKVKAFFAGETEIPVNNSTTETTEVAKAVEDNVTQLPLVDRNAQNALRRGIVCQHLNKVLPDLLRSLGLLTLSVSADVRLLVNTFQLKANNIMFKPIQWTLIAIIFIKLLSLRDGRLAYLLKQSIAFQHMQLLLLSYQQDGGYLDRLVLWLTDVDRLLDVSNKQLTTETATN</sequence>
<comment type="catalytic activity">
    <reaction evidence="9 12">
        <text>O-phospho-L-seryl-[protein] + H2O = L-seryl-[protein] + phosphate</text>
        <dbReference type="Rhea" id="RHEA:20629"/>
        <dbReference type="Rhea" id="RHEA-COMP:9863"/>
        <dbReference type="Rhea" id="RHEA-COMP:11604"/>
        <dbReference type="ChEBI" id="CHEBI:15377"/>
        <dbReference type="ChEBI" id="CHEBI:29999"/>
        <dbReference type="ChEBI" id="CHEBI:43474"/>
        <dbReference type="ChEBI" id="CHEBI:83421"/>
        <dbReference type="EC" id="3.1.3.16"/>
    </reaction>
</comment>
<comment type="catalytic activity">
    <reaction evidence="10 12">
        <text>O-phospho-L-threonyl-[protein] + H2O = L-threonyl-[protein] + phosphate</text>
        <dbReference type="Rhea" id="RHEA:47004"/>
        <dbReference type="Rhea" id="RHEA-COMP:11060"/>
        <dbReference type="Rhea" id="RHEA-COMP:11605"/>
        <dbReference type="ChEBI" id="CHEBI:15377"/>
        <dbReference type="ChEBI" id="CHEBI:30013"/>
        <dbReference type="ChEBI" id="CHEBI:43474"/>
        <dbReference type="ChEBI" id="CHEBI:61977"/>
        <dbReference type="EC" id="3.1.3.16"/>
    </reaction>
</comment>
<dbReference type="AlphaFoldDB" id="A0A9P0TMX1"/>
<protein>
    <recommendedName>
        <fullName evidence="12">RNA polymerase II subunit B1 CTD phosphatase RPAP2 homolog</fullName>
        <ecNumber evidence="12">3.1.3.16</ecNumber>
    </recommendedName>
</protein>
<evidence type="ECO:0000256" key="10">
    <source>
        <dbReference type="ARBA" id="ARBA00048336"/>
    </source>
</evidence>
<keyword evidence="4 12" id="KW-0863">Zinc-finger</keyword>
<dbReference type="PANTHER" id="PTHR14732:SF0">
    <property type="entry name" value="RNA POLYMERASE II SUBUNIT B1 CTD PHOSPHATASE RPAP2-RELATED"/>
    <property type="match status" value="1"/>
</dbReference>
<keyword evidence="3 12" id="KW-0479">Metal-binding</keyword>
<gene>
    <name evidence="14" type="ORF">PIBRA_LOCUS11266</name>
</gene>
<name>A0A9P0TMX1_PIEBR</name>
<evidence type="ECO:0000313" key="15">
    <source>
        <dbReference type="Proteomes" id="UP001152562"/>
    </source>
</evidence>
<evidence type="ECO:0000256" key="12">
    <source>
        <dbReference type="RuleBase" id="RU367080"/>
    </source>
</evidence>
<dbReference type="Gene3D" id="1.25.40.820">
    <property type="match status" value="1"/>
</dbReference>
<dbReference type="Proteomes" id="UP001152562">
    <property type="component" value="Unassembled WGS sequence"/>
</dbReference>
<keyword evidence="5 12" id="KW-0378">Hydrolase</keyword>
<dbReference type="PANTHER" id="PTHR14732">
    <property type="entry name" value="RNA POLYMERASE II SUBUNIT B1 CTD PHOSPHATASE RPAP2-RELATED"/>
    <property type="match status" value="1"/>
</dbReference>
<dbReference type="InterPro" id="IPR039693">
    <property type="entry name" value="Rtr1/RPAP2"/>
</dbReference>
<dbReference type="InterPro" id="IPR007308">
    <property type="entry name" value="Rtr1/RPAP2_dom"/>
</dbReference>
<dbReference type="GO" id="GO:0005737">
    <property type="term" value="C:cytoplasm"/>
    <property type="evidence" value="ECO:0007669"/>
    <property type="project" value="TreeGrafter"/>
</dbReference>
<dbReference type="InterPro" id="IPR038534">
    <property type="entry name" value="Rtr1/RPAP2_sf"/>
</dbReference>
<comment type="similarity">
    <text evidence="2 11 12">Belongs to the RPAP2 family.</text>
</comment>
<dbReference type="PROSITE" id="PS51479">
    <property type="entry name" value="ZF_RTR1"/>
    <property type="match status" value="1"/>
</dbReference>
<reference evidence="14" key="1">
    <citation type="submission" date="2022-05" db="EMBL/GenBank/DDBJ databases">
        <authorList>
            <person name="Okamura Y."/>
        </authorList>
    </citation>
    <scope>NUCLEOTIDE SEQUENCE</scope>
</reference>
<keyword evidence="15" id="KW-1185">Reference proteome</keyword>
<keyword evidence="8 12" id="KW-0539">Nucleus</keyword>
<keyword evidence="6 12" id="KW-0862">Zinc</keyword>
<dbReference type="GO" id="GO:0005634">
    <property type="term" value="C:nucleus"/>
    <property type="evidence" value="ECO:0007669"/>
    <property type="project" value="UniProtKB-SubCell"/>
</dbReference>
<dbReference type="GO" id="GO:0043175">
    <property type="term" value="F:RNA polymerase core enzyme binding"/>
    <property type="evidence" value="ECO:0007669"/>
    <property type="project" value="UniProtKB-UniRule"/>
</dbReference>
<evidence type="ECO:0000256" key="4">
    <source>
        <dbReference type="ARBA" id="ARBA00022771"/>
    </source>
</evidence>